<proteinExistence type="predicted"/>
<dbReference type="EMBL" id="OV651817">
    <property type="protein sequence ID" value="CAH1110771.1"/>
    <property type="molecule type" value="Genomic_DNA"/>
</dbReference>
<gene>
    <name evidence="1" type="ORF">PSYICH_LOCUS10757</name>
</gene>
<keyword evidence="2" id="KW-1185">Reference proteome</keyword>
<dbReference type="AlphaFoldDB" id="A0A9P0D6L2"/>
<evidence type="ECO:0000313" key="2">
    <source>
        <dbReference type="Proteomes" id="UP001153636"/>
    </source>
</evidence>
<protein>
    <submittedName>
        <fullName evidence="1">Uncharacterized protein</fullName>
    </submittedName>
</protein>
<sequence>MIPSVRIYLKTYQNITFLSTLYFFLLDNKQFFIIIIIIVLDHLLMKLPLAYETLAANLKSSLPSISTIQKYIQKFPLFIESDMPMKELREYLQNYNLPLYVWISKDGTRITKFNTIKKITA</sequence>
<dbReference type="OrthoDB" id="10021027at2759"/>
<organism evidence="1 2">
    <name type="scientific">Psylliodes chrysocephalus</name>
    <dbReference type="NCBI Taxonomy" id="3402493"/>
    <lineage>
        <taxon>Eukaryota</taxon>
        <taxon>Metazoa</taxon>
        <taxon>Ecdysozoa</taxon>
        <taxon>Arthropoda</taxon>
        <taxon>Hexapoda</taxon>
        <taxon>Insecta</taxon>
        <taxon>Pterygota</taxon>
        <taxon>Neoptera</taxon>
        <taxon>Endopterygota</taxon>
        <taxon>Coleoptera</taxon>
        <taxon>Polyphaga</taxon>
        <taxon>Cucujiformia</taxon>
        <taxon>Chrysomeloidea</taxon>
        <taxon>Chrysomelidae</taxon>
        <taxon>Galerucinae</taxon>
        <taxon>Alticini</taxon>
        <taxon>Psylliodes</taxon>
    </lineage>
</organism>
<reference evidence="1" key="1">
    <citation type="submission" date="2022-01" db="EMBL/GenBank/DDBJ databases">
        <authorList>
            <person name="King R."/>
        </authorList>
    </citation>
    <scope>NUCLEOTIDE SEQUENCE</scope>
</reference>
<evidence type="ECO:0000313" key="1">
    <source>
        <dbReference type="EMBL" id="CAH1110771.1"/>
    </source>
</evidence>
<name>A0A9P0D6L2_9CUCU</name>
<dbReference type="Proteomes" id="UP001153636">
    <property type="component" value="Chromosome 5"/>
</dbReference>
<accession>A0A9P0D6L2</accession>